<gene>
    <name evidence="2" type="ORF">SAMN05216505_1043</name>
</gene>
<evidence type="ECO:0000256" key="1">
    <source>
        <dbReference type="SAM" id="Phobius"/>
    </source>
</evidence>
<feature type="transmembrane region" description="Helical" evidence="1">
    <location>
        <begin position="37"/>
        <end position="58"/>
    </location>
</feature>
<protein>
    <submittedName>
        <fullName evidence="2">ABC-type transport system involved in multi-copper enzyme maturation, permease component</fullName>
    </submittedName>
</protein>
<feature type="transmembrane region" description="Helical" evidence="1">
    <location>
        <begin position="70"/>
        <end position="93"/>
    </location>
</feature>
<keyword evidence="3" id="KW-1185">Reference proteome</keyword>
<dbReference type="AlphaFoldDB" id="A0A1G6Q7D6"/>
<dbReference type="EMBL" id="FMZK01000004">
    <property type="protein sequence ID" value="SDC87804.1"/>
    <property type="molecule type" value="Genomic_DNA"/>
</dbReference>
<keyword evidence="1" id="KW-0812">Transmembrane</keyword>
<feature type="transmembrane region" description="Helical" evidence="1">
    <location>
        <begin position="241"/>
        <end position="261"/>
    </location>
</feature>
<dbReference type="STRING" id="67344.SAMN05216505_1043"/>
<keyword evidence="1" id="KW-0472">Membrane</keyword>
<keyword evidence="1" id="KW-1133">Transmembrane helix</keyword>
<evidence type="ECO:0000313" key="2">
    <source>
        <dbReference type="EMBL" id="SDC87804.1"/>
    </source>
</evidence>
<proteinExistence type="predicted"/>
<accession>A0A1G6Q7D6</accession>
<feature type="transmembrane region" description="Helical" evidence="1">
    <location>
        <begin position="157"/>
        <end position="179"/>
    </location>
</feature>
<evidence type="ECO:0000313" key="3">
    <source>
        <dbReference type="Proteomes" id="UP000182100"/>
    </source>
</evidence>
<dbReference type="RefSeq" id="WP_055572886.1">
    <property type="nucleotide sequence ID" value="NZ_FMZK01000004.1"/>
</dbReference>
<feature type="transmembrane region" description="Helical" evidence="1">
    <location>
        <begin position="186"/>
        <end position="204"/>
    </location>
</feature>
<dbReference type="Proteomes" id="UP000182100">
    <property type="component" value="Unassembled WGS sequence"/>
</dbReference>
<name>A0A1G6Q7D6_9ACTN</name>
<reference evidence="3" key="1">
    <citation type="submission" date="2016-10" db="EMBL/GenBank/DDBJ databases">
        <authorList>
            <person name="Varghese N."/>
            <person name="Submissions S."/>
        </authorList>
    </citation>
    <scope>NUCLEOTIDE SEQUENCE [LARGE SCALE GENOMIC DNA]</scope>
    <source>
        <strain evidence="3">CGMCC 4.3504</strain>
    </source>
</reference>
<organism evidence="2 3">
    <name type="scientific">Streptomyces prasinopilosus</name>
    <dbReference type="NCBI Taxonomy" id="67344"/>
    <lineage>
        <taxon>Bacteria</taxon>
        <taxon>Bacillati</taxon>
        <taxon>Actinomycetota</taxon>
        <taxon>Actinomycetes</taxon>
        <taxon>Kitasatosporales</taxon>
        <taxon>Streptomycetaceae</taxon>
        <taxon>Streptomyces</taxon>
    </lineage>
</organism>
<sequence>MTATTTAAATGTPAYRVTAARVLRSEWHKLWTLRSTWINLAATTVLTLGMGAGISAAYDGSGEGGLDPVLFVLLGTQFATVNLAVLGILATAGEYATGQIRATMTAVPRRLPVLWSKAAVLAAVAFVLSLWTNLLTFPLAQSFLTGTDQAAALGDPGVLRGLAGNAAGLALLTVLALGLGAVARSVPLAAGAYIGLVMIVPEVLRMLPYGVVDDAVRYFPSKALESLTAAQPGPDAAAPGAALLALTLWAAASLAAAAVTLRRRDV</sequence>
<feature type="transmembrane region" description="Helical" evidence="1">
    <location>
        <begin position="114"/>
        <end position="137"/>
    </location>
</feature>